<gene>
    <name evidence="2" type="ORF">PXEA_LOCUS36998</name>
</gene>
<dbReference type="AlphaFoldDB" id="A0A3S5BD96"/>
<accession>A0A3S5BD96</accession>
<feature type="compositionally biased region" description="Pro residues" evidence="1">
    <location>
        <begin position="50"/>
        <end position="63"/>
    </location>
</feature>
<dbReference type="EMBL" id="CAAALY010282627">
    <property type="protein sequence ID" value="VEL43558.1"/>
    <property type="molecule type" value="Genomic_DNA"/>
</dbReference>
<evidence type="ECO:0000256" key="1">
    <source>
        <dbReference type="SAM" id="MobiDB-lite"/>
    </source>
</evidence>
<evidence type="ECO:0000313" key="3">
    <source>
        <dbReference type="Proteomes" id="UP000784294"/>
    </source>
</evidence>
<organism evidence="2 3">
    <name type="scientific">Protopolystoma xenopodis</name>
    <dbReference type="NCBI Taxonomy" id="117903"/>
    <lineage>
        <taxon>Eukaryota</taxon>
        <taxon>Metazoa</taxon>
        <taxon>Spiralia</taxon>
        <taxon>Lophotrochozoa</taxon>
        <taxon>Platyhelminthes</taxon>
        <taxon>Monogenea</taxon>
        <taxon>Polyopisthocotylea</taxon>
        <taxon>Polystomatidea</taxon>
        <taxon>Polystomatidae</taxon>
        <taxon>Protopolystoma</taxon>
    </lineage>
</organism>
<feature type="region of interest" description="Disordered" evidence="1">
    <location>
        <begin position="32"/>
        <end position="66"/>
    </location>
</feature>
<reference evidence="2" key="1">
    <citation type="submission" date="2018-11" db="EMBL/GenBank/DDBJ databases">
        <authorList>
            <consortium name="Pathogen Informatics"/>
        </authorList>
    </citation>
    <scope>NUCLEOTIDE SEQUENCE</scope>
</reference>
<keyword evidence="3" id="KW-1185">Reference proteome</keyword>
<feature type="compositionally biased region" description="Low complexity" evidence="1">
    <location>
        <begin position="35"/>
        <end position="49"/>
    </location>
</feature>
<proteinExistence type="predicted"/>
<name>A0A3S5BD96_9PLAT</name>
<evidence type="ECO:0000313" key="2">
    <source>
        <dbReference type="EMBL" id="VEL43558.1"/>
    </source>
</evidence>
<protein>
    <submittedName>
        <fullName evidence="2">Uncharacterized protein</fullName>
    </submittedName>
</protein>
<sequence length="155" mass="16684">MPGSVRDTPSASLPPKDWLSALELTLISPRVPHILSHPSSPTQLSSSLSLPPPLPSPSEPPLPMKNKTRRYTLNSLTAVATAAAAARGKNERRPISSFGVTGANMDQAQMQSRCGDSMRRSFGSRSVPSGLAGLLLSDDLLFDESRSYFIYCSRD</sequence>
<comment type="caution">
    <text evidence="2">The sequence shown here is derived from an EMBL/GenBank/DDBJ whole genome shotgun (WGS) entry which is preliminary data.</text>
</comment>
<dbReference type="Proteomes" id="UP000784294">
    <property type="component" value="Unassembled WGS sequence"/>
</dbReference>